<name>A0A9W6X467_9STRA</name>
<dbReference type="EMBL" id="BSXW01000786">
    <property type="protein sequence ID" value="GMF29572.1"/>
    <property type="molecule type" value="Genomic_DNA"/>
</dbReference>
<accession>A0A9W6X467</accession>
<evidence type="ECO:0000313" key="1">
    <source>
        <dbReference type="EMBL" id="GMF29572.1"/>
    </source>
</evidence>
<protein>
    <submittedName>
        <fullName evidence="1">Unnamed protein product</fullName>
    </submittedName>
</protein>
<dbReference type="AlphaFoldDB" id="A0A9W6X467"/>
<sequence>MMRIFFNHHALVATRERPTFAGDVLHQAVEAENTDIVRFLVENEDATLNYQNAVGETAMIVLLHKAAHE</sequence>
<dbReference type="OrthoDB" id="109798at2759"/>
<organism evidence="1 2">
    <name type="scientific">Phytophthora lilii</name>
    <dbReference type="NCBI Taxonomy" id="2077276"/>
    <lineage>
        <taxon>Eukaryota</taxon>
        <taxon>Sar</taxon>
        <taxon>Stramenopiles</taxon>
        <taxon>Oomycota</taxon>
        <taxon>Peronosporomycetes</taxon>
        <taxon>Peronosporales</taxon>
        <taxon>Peronosporaceae</taxon>
        <taxon>Phytophthora</taxon>
    </lineage>
</organism>
<dbReference type="InterPro" id="IPR036770">
    <property type="entry name" value="Ankyrin_rpt-contain_sf"/>
</dbReference>
<keyword evidence="2" id="KW-1185">Reference proteome</keyword>
<reference evidence="1" key="1">
    <citation type="submission" date="2023-04" db="EMBL/GenBank/DDBJ databases">
        <title>Phytophthora lilii NBRC 32176.</title>
        <authorList>
            <person name="Ichikawa N."/>
            <person name="Sato H."/>
            <person name="Tonouchi N."/>
        </authorList>
    </citation>
    <scope>NUCLEOTIDE SEQUENCE</scope>
    <source>
        <strain evidence="1">NBRC 32176</strain>
    </source>
</reference>
<dbReference type="InterPro" id="IPR002110">
    <property type="entry name" value="Ankyrin_rpt"/>
</dbReference>
<comment type="caution">
    <text evidence="1">The sequence shown here is derived from an EMBL/GenBank/DDBJ whole genome shotgun (WGS) entry which is preliminary data.</text>
</comment>
<dbReference type="Gene3D" id="1.25.40.20">
    <property type="entry name" value="Ankyrin repeat-containing domain"/>
    <property type="match status" value="1"/>
</dbReference>
<dbReference type="SUPFAM" id="SSF48403">
    <property type="entry name" value="Ankyrin repeat"/>
    <property type="match status" value="1"/>
</dbReference>
<dbReference type="Pfam" id="PF00023">
    <property type="entry name" value="Ank"/>
    <property type="match status" value="1"/>
</dbReference>
<dbReference type="Proteomes" id="UP001165083">
    <property type="component" value="Unassembled WGS sequence"/>
</dbReference>
<proteinExistence type="predicted"/>
<evidence type="ECO:0000313" key="2">
    <source>
        <dbReference type="Proteomes" id="UP001165083"/>
    </source>
</evidence>
<gene>
    <name evidence="1" type="ORF">Plil01_001256900</name>
</gene>